<protein>
    <recommendedName>
        <fullName evidence="5 17">Phosphoinositide phospholipase C</fullName>
        <ecNumber evidence="5 17">3.1.4.11</ecNumber>
    </recommendedName>
</protein>
<dbReference type="InterPro" id="IPR000909">
    <property type="entry name" value="PLipase_C_PInositol-sp_X_dom"/>
</dbReference>
<evidence type="ECO:0000256" key="2">
    <source>
        <dbReference type="ARBA" id="ARBA00004123"/>
    </source>
</evidence>
<evidence type="ECO:0000256" key="1">
    <source>
        <dbReference type="ARBA" id="ARBA00001913"/>
    </source>
</evidence>
<evidence type="ECO:0000313" key="21">
    <source>
        <dbReference type="EMBL" id="PIO00676.1"/>
    </source>
</evidence>
<dbReference type="Gene3D" id="1.10.238.10">
    <property type="entry name" value="EF-hand"/>
    <property type="match status" value="1"/>
</dbReference>
<dbReference type="Pfam" id="PF17787">
    <property type="entry name" value="PH_14"/>
    <property type="match status" value="1"/>
</dbReference>
<keyword evidence="11 17" id="KW-0443">Lipid metabolism</keyword>
<keyword evidence="14" id="KW-0539">Nucleus</keyword>
<dbReference type="SMART" id="SM00148">
    <property type="entry name" value="PLCXc"/>
    <property type="match status" value="1"/>
</dbReference>
<dbReference type="SUPFAM" id="SSF49562">
    <property type="entry name" value="C2 domain (Calcium/lipid-binding domain, CaLB)"/>
    <property type="match status" value="1"/>
</dbReference>
<dbReference type="CDD" id="cd00275">
    <property type="entry name" value="C2_PLC_like"/>
    <property type="match status" value="1"/>
</dbReference>
<dbReference type="GO" id="GO:0005737">
    <property type="term" value="C:cytoplasm"/>
    <property type="evidence" value="ECO:0007669"/>
    <property type="project" value="UniProtKB-SubCell"/>
</dbReference>
<comment type="catalytic activity">
    <reaction evidence="15">
        <text>a 1,2-diacyl-sn-glycero-3-phospho-(1D-myo-inositol-4,5-bisphosphate) + H2O = 1D-myo-inositol 1,4,5-trisphosphate + a 1,2-diacyl-sn-glycerol + H(+)</text>
        <dbReference type="Rhea" id="RHEA:33179"/>
        <dbReference type="ChEBI" id="CHEBI:15377"/>
        <dbReference type="ChEBI" id="CHEBI:15378"/>
        <dbReference type="ChEBI" id="CHEBI:17815"/>
        <dbReference type="ChEBI" id="CHEBI:58456"/>
        <dbReference type="ChEBI" id="CHEBI:203600"/>
        <dbReference type="EC" id="3.1.4.11"/>
    </reaction>
    <physiologicalReaction direction="left-to-right" evidence="15">
        <dbReference type="Rhea" id="RHEA:33180"/>
    </physiologicalReaction>
</comment>
<dbReference type="GO" id="GO:0120548">
    <property type="term" value="F:phosphatidylinositol phospholipase C activity"/>
    <property type="evidence" value="ECO:0007669"/>
    <property type="project" value="RHEA"/>
</dbReference>
<dbReference type="GO" id="GO:0016042">
    <property type="term" value="P:lipid catabolic process"/>
    <property type="evidence" value="ECO:0007669"/>
    <property type="project" value="UniProtKB-KW"/>
</dbReference>
<dbReference type="SUPFAM" id="SSF50729">
    <property type="entry name" value="PH domain-like"/>
    <property type="match status" value="1"/>
</dbReference>
<dbReference type="SUPFAM" id="SSF47473">
    <property type="entry name" value="EF-hand"/>
    <property type="match status" value="1"/>
</dbReference>
<sequence>MREILGFASAEQRPEDKLVTVVYGTDMVNVNFLNFMAVQEDTAKIWTEGLFKLATNILAQNSPRNAFLQKAYTKLKFQVNQDGRIPVKNILKMFAADKKRVETALESCGLNFNRGESIKPEEFTLEIFERFLNKLCLRPDIDKILIENGAKGKPYLTLEQLMEFINQKQRDPRLNEILFPPLKRDQVRQLIEKYEPNRQFLERDQISMEGFSRFLGGDENSIVPPEALDLSDDMTQPLTSYFINSSHNTYLTAGQLTGNSSVEMYRQVLLTGCRCIELDCWKGRPQDEEPFITHGFTMTTEIPFKEVIEAIAESAFKTSPFPVILSFENHVDSAKQQAKMAEYCRNIFGDALLTEPLEKYPLQPGFSLPSPQELLGRILVKNKKRHRVGAKGPEGSVKRRVSEQPSNTYSDSSSICDSPAVGTLNSDSADVSLTLSNGDEQIEERIPKCGTASSEVSATEEMSNLVNYVEPVKFKSFDVANKRNKYYEMSSFVETKALEQLTKSPMEYNKKQLSRIYPKGTRVDSSNYMPQVFWNAGCQMAALNFQTLDLAMQLNMGIFEYNRRSGYLLKPEFMRRTDKPFDPFTENIVDGIVANTVKIKIISGQFLSDKRVGIYVEVDMFGLPVDTKRKYKTKTSQGNSFNPVWDEEPFEFPKVVLPTLASLRIAVFEEGGKFVGHRILPVSAIRPGYHYICLRNEINQPLCLPALLVYTEVNDYIPDNHQEYIKALMFPTQHVSLDERAKKLVALIGDTEVQKTPGHS</sequence>
<dbReference type="SUPFAM" id="SSF51695">
    <property type="entry name" value="PLC-like phosphodiesterases"/>
    <property type="match status" value="1"/>
</dbReference>
<evidence type="ECO:0000259" key="20">
    <source>
        <dbReference type="PROSITE" id="PS50008"/>
    </source>
</evidence>
<dbReference type="Pfam" id="PF00388">
    <property type="entry name" value="PI-PLC-X"/>
    <property type="match status" value="1"/>
</dbReference>
<keyword evidence="9" id="KW-0106">Calcium</keyword>
<keyword evidence="10 17" id="KW-0442">Lipid degradation</keyword>
<dbReference type="Gene3D" id="2.30.29.240">
    <property type="match status" value="1"/>
</dbReference>
<dbReference type="Pfam" id="PF22631">
    <property type="entry name" value="PLCB1-4-like_EFh"/>
    <property type="match status" value="1"/>
</dbReference>
<dbReference type="InterPro" id="IPR035892">
    <property type="entry name" value="C2_domain_sf"/>
</dbReference>
<dbReference type="PROSITE" id="PS50007">
    <property type="entry name" value="PIPLC_X_DOMAIN"/>
    <property type="match status" value="1"/>
</dbReference>
<evidence type="ECO:0000256" key="11">
    <source>
        <dbReference type="ARBA" id="ARBA00023098"/>
    </source>
</evidence>
<evidence type="ECO:0000256" key="9">
    <source>
        <dbReference type="ARBA" id="ARBA00022837"/>
    </source>
</evidence>
<accession>A0A2G9PBE8</accession>
<feature type="domain" description="PI-PLC Y-box" evidence="20">
    <location>
        <begin position="462"/>
        <end position="575"/>
    </location>
</feature>
<dbReference type="PANTHER" id="PTHR10336">
    <property type="entry name" value="PHOSPHOINOSITIDE-SPECIFIC PHOSPHOLIPASE C FAMILY PROTEIN"/>
    <property type="match status" value="1"/>
</dbReference>
<dbReference type="FunFam" id="2.30.29.240:FF:000007">
    <property type="entry name" value="1-phosphatidylinositol 4,5-bisphosphate phosphodiesterase"/>
    <property type="match status" value="1"/>
</dbReference>
<dbReference type="GO" id="GO:0005634">
    <property type="term" value="C:nucleus"/>
    <property type="evidence" value="ECO:0007669"/>
    <property type="project" value="UniProtKB-SubCell"/>
</dbReference>
<dbReference type="GO" id="GO:0048015">
    <property type="term" value="P:phosphatidylinositol-mediated signaling"/>
    <property type="evidence" value="ECO:0007669"/>
    <property type="project" value="TreeGrafter"/>
</dbReference>
<feature type="region of interest" description="Disordered" evidence="18">
    <location>
        <begin position="385"/>
        <end position="417"/>
    </location>
</feature>
<dbReference type="SMART" id="SM00149">
    <property type="entry name" value="PLCYc"/>
    <property type="match status" value="1"/>
</dbReference>
<dbReference type="PANTHER" id="PTHR10336:SF11">
    <property type="entry name" value="1-PHOSPHATIDYLINOSITOL 4,5-BISPHOSPHATE PHOSPHODIESTERASE BETA-3"/>
    <property type="match status" value="1"/>
</dbReference>
<evidence type="ECO:0000256" key="3">
    <source>
        <dbReference type="ARBA" id="ARBA00004370"/>
    </source>
</evidence>
<evidence type="ECO:0000256" key="10">
    <source>
        <dbReference type="ARBA" id="ARBA00022963"/>
    </source>
</evidence>
<evidence type="ECO:0000256" key="7">
    <source>
        <dbReference type="ARBA" id="ARBA00022553"/>
    </source>
</evidence>
<keyword evidence="22" id="KW-1185">Reference proteome</keyword>
<dbReference type="GO" id="GO:0005516">
    <property type="term" value="F:calmodulin binding"/>
    <property type="evidence" value="ECO:0007669"/>
    <property type="project" value="TreeGrafter"/>
</dbReference>
<dbReference type="InterPro" id="IPR053945">
    <property type="entry name" value="PLCB1-4-like_EFh"/>
</dbReference>
<evidence type="ECO:0000256" key="18">
    <source>
        <dbReference type="SAM" id="MobiDB-lite"/>
    </source>
</evidence>
<keyword evidence="6" id="KW-0963">Cytoplasm</keyword>
<dbReference type="InterPro" id="IPR017946">
    <property type="entry name" value="PLC-like_Pdiesterase_TIM-brl"/>
</dbReference>
<evidence type="ECO:0000256" key="8">
    <source>
        <dbReference type="ARBA" id="ARBA00022801"/>
    </source>
</evidence>
<evidence type="ECO:0000313" key="22">
    <source>
        <dbReference type="Proteomes" id="UP000228934"/>
    </source>
</evidence>
<dbReference type="OrthoDB" id="269822at2759"/>
<proteinExistence type="predicted"/>
<dbReference type="InterPro" id="IPR000008">
    <property type="entry name" value="C2_dom"/>
</dbReference>
<dbReference type="GO" id="GO:0046488">
    <property type="term" value="P:phosphatidylinositol metabolic process"/>
    <property type="evidence" value="ECO:0007669"/>
    <property type="project" value="TreeGrafter"/>
</dbReference>
<dbReference type="EC" id="3.1.4.11" evidence="5 17"/>
<evidence type="ECO:0000256" key="16">
    <source>
        <dbReference type="ARBA" id="ARBA00023726"/>
    </source>
</evidence>
<feature type="domain" description="C2" evidence="19">
    <location>
        <begin position="576"/>
        <end position="702"/>
    </location>
</feature>
<dbReference type="Proteomes" id="UP000228934">
    <property type="component" value="Unassembled WGS sequence"/>
</dbReference>
<keyword evidence="8 17" id="KW-0378">Hydrolase</keyword>
<dbReference type="PROSITE" id="PS50008">
    <property type="entry name" value="PIPLC_Y_DOMAIN"/>
    <property type="match status" value="1"/>
</dbReference>
<dbReference type="PRINTS" id="PR00390">
    <property type="entry name" value="PHPHLIPASEC"/>
</dbReference>
<evidence type="ECO:0000256" key="15">
    <source>
        <dbReference type="ARBA" id="ARBA00023674"/>
    </source>
</evidence>
<comment type="catalytic activity">
    <reaction evidence="16">
        <text>a 1,2-diacyl-sn-glycero-3-phospho-(1D-myo-inositol) + H2O = 1D-myo-inositol 1-phosphate + a 1,2-diacyl-sn-glycerol + H(+)</text>
        <dbReference type="Rhea" id="RHEA:43484"/>
        <dbReference type="ChEBI" id="CHEBI:15377"/>
        <dbReference type="ChEBI" id="CHEBI:15378"/>
        <dbReference type="ChEBI" id="CHEBI:17815"/>
        <dbReference type="ChEBI" id="CHEBI:57880"/>
        <dbReference type="ChEBI" id="CHEBI:58433"/>
    </reaction>
    <physiologicalReaction direction="left-to-right" evidence="16">
        <dbReference type="Rhea" id="RHEA:43485"/>
    </physiologicalReaction>
</comment>
<comment type="subcellular location">
    <subcellularLocation>
        <location evidence="4">Cytoplasm</location>
    </subcellularLocation>
    <subcellularLocation>
        <location evidence="3">Membrane</location>
    </subcellularLocation>
    <subcellularLocation>
        <location evidence="2">Nucleus</location>
    </subcellularLocation>
</comment>
<gene>
    <name evidence="21" type="ORF">AB205_0083920</name>
</gene>
<evidence type="ECO:0000256" key="13">
    <source>
        <dbReference type="ARBA" id="ARBA00023224"/>
    </source>
</evidence>
<dbReference type="CDD" id="cd08591">
    <property type="entry name" value="PI-PLCc_beta"/>
    <property type="match status" value="1"/>
</dbReference>
<feature type="compositionally biased region" description="Polar residues" evidence="18">
    <location>
        <begin position="403"/>
        <end position="416"/>
    </location>
</feature>
<evidence type="ECO:0000256" key="17">
    <source>
        <dbReference type="RuleBase" id="RU361133"/>
    </source>
</evidence>
<dbReference type="GO" id="GO:0051209">
    <property type="term" value="P:release of sequestered calcium ion into cytosol"/>
    <property type="evidence" value="ECO:0007669"/>
    <property type="project" value="TreeGrafter"/>
</dbReference>
<dbReference type="InterPro" id="IPR037862">
    <property type="entry name" value="PLC-beta_PH"/>
</dbReference>
<dbReference type="FunFam" id="2.60.40.150:FF:000008">
    <property type="entry name" value="1-phosphatidylinositol 4,5-bisphosphate phosphodiesterase"/>
    <property type="match status" value="1"/>
</dbReference>
<evidence type="ECO:0000256" key="4">
    <source>
        <dbReference type="ARBA" id="ARBA00004496"/>
    </source>
</evidence>
<dbReference type="FunFam" id="1.10.238.10:FF:000048">
    <property type="entry name" value="1-phosphatidylinositol 4,5-bisphosphate phosphodiesterase"/>
    <property type="match status" value="1"/>
</dbReference>
<dbReference type="InterPro" id="IPR011992">
    <property type="entry name" value="EF-hand-dom_pair"/>
</dbReference>
<dbReference type="GO" id="GO:0007186">
    <property type="term" value="P:G protein-coupled receptor signaling pathway"/>
    <property type="evidence" value="ECO:0007669"/>
    <property type="project" value="TreeGrafter"/>
</dbReference>
<dbReference type="GO" id="GO:0016020">
    <property type="term" value="C:membrane"/>
    <property type="evidence" value="ECO:0007669"/>
    <property type="project" value="UniProtKB-SubCell"/>
</dbReference>
<keyword evidence="12" id="KW-0472">Membrane</keyword>
<evidence type="ECO:0000259" key="19">
    <source>
        <dbReference type="PROSITE" id="PS50004"/>
    </source>
</evidence>
<dbReference type="Pfam" id="PF00387">
    <property type="entry name" value="PI-PLC-Y"/>
    <property type="match status" value="1"/>
</dbReference>
<dbReference type="Gene3D" id="3.20.20.190">
    <property type="entry name" value="Phosphatidylinositol (PI) phosphodiesterase"/>
    <property type="match status" value="1"/>
</dbReference>
<dbReference type="PROSITE" id="PS50004">
    <property type="entry name" value="C2"/>
    <property type="match status" value="1"/>
</dbReference>
<dbReference type="SMART" id="SM00239">
    <property type="entry name" value="C2"/>
    <property type="match status" value="1"/>
</dbReference>
<name>A0A2G9PBE8_AQUCT</name>
<comment type="cofactor">
    <cofactor evidence="1">
        <name>Ca(2+)</name>
        <dbReference type="ChEBI" id="CHEBI:29108"/>
    </cofactor>
</comment>
<evidence type="ECO:0000256" key="6">
    <source>
        <dbReference type="ARBA" id="ARBA00022490"/>
    </source>
</evidence>
<keyword evidence="7" id="KW-0597">Phosphoprotein</keyword>
<dbReference type="Gene3D" id="2.60.40.150">
    <property type="entry name" value="C2 domain"/>
    <property type="match status" value="1"/>
</dbReference>
<dbReference type="GO" id="GO:0004435">
    <property type="term" value="F:phosphatidylinositol-4,5-bisphosphate phospholipase C activity"/>
    <property type="evidence" value="ECO:0007669"/>
    <property type="project" value="UniProtKB-EC"/>
</dbReference>
<dbReference type="InterPro" id="IPR001192">
    <property type="entry name" value="PI-PLC_fam"/>
</dbReference>
<keyword evidence="13" id="KW-0807">Transducer</keyword>
<evidence type="ECO:0000256" key="14">
    <source>
        <dbReference type="ARBA" id="ARBA00023242"/>
    </source>
</evidence>
<dbReference type="AlphaFoldDB" id="A0A2G9PBE8"/>
<dbReference type="InterPro" id="IPR001711">
    <property type="entry name" value="PLipase_C_Pinositol-sp_Y"/>
</dbReference>
<dbReference type="Pfam" id="PF00168">
    <property type="entry name" value="C2"/>
    <property type="match status" value="1"/>
</dbReference>
<dbReference type="EMBL" id="KV922730">
    <property type="protein sequence ID" value="PIO00676.1"/>
    <property type="molecule type" value="Genomic_DNA"/>
</dbReference>
<evidence type="ECO:0000256" key="5">
    <source>
        <dbReference type="ARBA" id="ARBA00012368"/>
    </source>
</evidence>
<evidence type="ECO:0000256" key="12">
    <source>
        <dbReference type="ARBA" id="ARBA00023136"/>
    </source>
</evidence>
<dbReference type="CDD" id="cd16210">
    <property type="entry name" value="EFh_PI-PLCbeta3"/>
    <property type="match status" value="1"/>
</dbReference>
<organism evidence="21 22">
    <name type="scientific">Aquarana catesbeiana</name>
    <name type="common">American bullfrog</name>
    <name type="synonym">Rana catesbeiana</name>
    <dbReference type="NCBI Taxonomy" id="8400"/>
    <lineage>
        <taxon>Eukaryota</taxon>
        <taxon>Metazoa</taxon>
        <taxon>Chordata</taxon>
        <taxon>Craniata</taxon>
        <taxon>Vertebrata</taxon>
        <taxon>Euteleostomi</taxon>
        <taxon>Amphibia</taxon>
        <taxon>Batrachia</taxon>
        <taxon>Anura</taxon>
        <taxon>Neobatrachia</taxon>
        <taxon>Ranoidea</taxon>
        <taxon>Ranidae</taxon>
        <taxon>Aquarana</taxon>
    </lineage>
</organism>
<reference evidence="22" key="1">
    <citation type="journal article" date="2017" name="Nat. Commun.">
        <title>The North American bullfrog draft genome provides insight into hormonal regulation of long noncoding RNA.</title>
        <authorList>
            <person name="Hammond S.A."/>
            <person name="Warren R.L."/>
            <person name="Vandervalk B.P."/>
            <person name="Kucuk E."/>
            <person name="Khan H."/>
            <person name="Gibb E.A."/>
            <person name="Pandoh P."/>
            <person name="Kirk H."/>
            <person name="Zhao Y."/>
            <person name="Jones M."/>
            <person name="Mungall A.J."/>
            <person name="Coope R."/>
            <person name="Pleasance S."/>
            <person name="Moore R.A."/>
            <person name="Holt R.A."/>
            <person name="Round J.M."/>
            <person name="Ohora S."/>
            <person name="Walle B.V."/>
            <person name="Veldhoen N."/>
            <person name="Helbing C.C."/>
            <person name="Birol I."/>
        </authorList>
    </citation>
    <scope>NUCLEOTIDE SEQUENCE [LARGE SCALE GENOMIC DNA]</scope>
</reference>